<dbReference type="FunFam" id="1.10.3470.10:FF:000001">
    <property type="entry name" value="Vitamin B12 ABC transporter permease BtuC"/>
    <property type="match status" value="1"/>
</dbReference>
<comment type="similarity">
    <text evidence="2">Belongs to the binding-protein-dependent transport system permease family. FecCD subfamily.</text>
</comment>
<evidence type="ECO:0000313" key="10">
    <source>
        <dbReference type="Proteomes" id="UP000050517"/>
    </source>
</evidence>
<feature type="transmembrane region" description="Helical" evidence="8">
    <location>
        <begin position="157"/>
        <end position="179"/>
    </location>
</feature>
<dbReference type="OrthoDB" id="9782305at2"/>
<dbReference type="RefSeq" id="WP_055122331.1">
    <property type="nucleotide sequence ID" value="NZ_LKST01000002.1"/>
</dbReference>
<dbReference type="Proteomes" id="UP000050517">
    <property type="component" value="Unassembled WGS sequence"/>
</dbReference>
<dbReference type="SUPFAM" id="SSF81345">
    <property type="entry name" value="ABC transporter involved in vitamin B12 uptake, BtuC"/>
    <property type="match status" value="1"/>
</dbReference>
<evidence type="ECO:0000256" key="5">
    <source>
        <dbReference type="ARBA" id="ARBA00022692"/>
    </source>
</evidence>
<evidence type="ECO:0000256" key="8">
    <source>
        <dbReference type="SAM" id="Phobius"/>
    </source>
</evidence>
<evidence type="ECO:0000256" key="4">
    <source>
        <dbReference type="ARBA" id="ARBA00022475"/>
    </source>
</evidence>
<feature type="transmembrane region" description="Helical" evidence="8">
    <location>
        <begin position="69"/>
        <end position="86"/>
    </location>
</feature>
<proteinExistence type="inferred from homology"/>
<feature type="transmembrane region" description="Helical" evidence="8">
    <location>
        <begin position="126"/>
        <end position="145"/>
    </location>
</feature>
<dbReference type="GO" id="GO:0033214">
    <property type="term" value="P:siderophore-iron import into cell"/>
    <property type="evidence" value="ECO:0007669"/>
    <property type="project" value="TreeGrafter"/>
</dbReference>
<gene>
    <name evidence="9" type="primary">hmuU_1</name>
    <name evidence="9" type="ORF">Cocul_01198</name>
</gene>
<dbReference type="AlphaFoldDB" id="A0A0Q0YPK9"/>
<feature type="transmembrane region" description="Helical" evidence="8">
    <location>
        <begin position="199"/>
        <end position="221"/>
    </location>
</feature>
<dbReference type="GO" id="GO:0005886">
    <property type="term" value="C:plasma membrane"/>
    <property type="evidence" value="ECO:0007669"/>
    <property type="project" value="UniProtKB-SubCell"/>
</dbReference>
<dbReference type="PATRIC" id="fig|1544416.3.peg.1203"/>
<feature type="transmembrane region" description="Helical" evidence="8">
    <location>
        <begin position="250"/>
        <end position="278"/>
    </location>
</feature>
<keyword evidence="6 8" id="KW-1133">Transmembrane helix</keyword>
<evidence type="ECO:0000256" key="7">
    <source>
        <dbReference type="ARBA" id="ARBA00023136"/>
    </source>
</evidence>
<feature type="transmembrane region" description="Helical" evidence="8">
    <location>
        <begin position="98"/>
        <end position="120"/>
    </location>
</feature>
<keyword evidence="10" id="KW-1185">Reference proteome</keyword>
<dbReference type="PANTHER" id="PTHR30472:SF67">
    <property type="entry name" value="PERMEASE OF ABC TRANSPORTER-RELATED"/>
    <property type="match status" value="1"/>
</dbReference>
<evidence type="ECO:0000256" key="1">
    <source>
        <dbReference type="ARBA" id="ARBA00004651"/>
    </source>
</evidence>
<comment type="subcellular location">
    <subcellularLocation>
        <location evidence="1">Cell membrane</location>
        <topology evidence="1">Multi-pass membrane protein</topology>
    </subcellularLocation>
</comment>
<evidence type="ECO:0000256" key="6">
    <source>
        <dbReference type="ARBA" id="ARBA00022989"/>
    </source>
</evidence>
<dbReference type="CDD" id="cd06550">
    <property type="entry name" value="TM_ABC_iron-siderophores_like"/>
    <property type="match status" value="1"/>
</dbReference>
<dbReference type="InterPro" id="IPR037294">
    <property type="entry name" value="ABC_BtuC-like"/>
</dbReference>
<keyword evidence="3" id="KW-0813">Transport</keyword>
<feature type="transmembrane region" description="Helical" evidence="8">
    <location>
        <begin position="16"/>
        <end position="38"/>
    </location>
</feature>
<feature type="transmembrane region" description="Helical" evidence="8">
    <location>
        <begin position="290"/>
        <end position="309"/>
    </location>
</feature>
<keyword evidence="4" id="KW-1003">Cell membrane</keyword>
<dbReference type="Pfam" id="PF01032">
    <property type="entry name" value="FecCD"/>
    <property type="match status" value="1"/>
</dbReference>
<protein>
    <submittedName>
        <fullName evidence="9">Hemin transport system permease protein HmuU</fullName>
    </submittedName>
</protein>
<dbReference type="PANTHER" id="PTHR30472">
    <property type="entry name" value="FERRIC ENTEROBACTIN TRANSPORT SYSTEM PERMEASE PROTEIN"/>
    <property type="match status" value="1"/>
</dbReference>
<accession>A0A0Q0YPK9</accession>
<evidence type="ECO:0000256" key="3">
    <source>
        <dbReference type="ARBA" id="ARBA00022448"/>
    </source>
</evidence>
<name>A0A0Q0YPK9_9CORY</name>
<dbReference type="EMBL" id="LKST01000002">
    <property type="protein sequence ID" value="KQB84397.1"/>
    <property type="molecule type" value="Genomic_DNA"/>
</dbReference>
<sequence length="343" mass="34822">MADELGLGAAHRRARFWALLLALLLVAVAILGLLLGSVTLPPAALYGLITGQDAGIHATIVEQVRLPRVILGLAVGAGLGACGAALQAMVRNELADPHLLGISSGASCGAALAILLGLGAGWLEHALQVMAFLGALAAGLMVYLTARAAGRLTALRLVLSGVAVGYALSAVTSFLIMAVGNTEGTRSVMFWLLGSLGLAQWNSPLLVAVSVTAVTVVLLTLQARQLDALAIGDATAHAVGYTPQRVRACLLVLVAACVGVLVAASGSIGFVGLVVPHLARRAVGAAHRHVIPISALMGAVLVVGADIAARTVLSPREIPVGVMTALIGAPFLWSVIRKGRAAY</sequence>
<evidence type="ECO:0000256" key="2">
    <source>
        <dbReference type="ARBA" id="ARBA00007935"/>
    </source>
</evidence>
<reference evidence="9 10" key="1">
    <citation type="submission" date="2015-10" db="EMBL/GenBank/DDBJ databases">
        <title>Corynebacteirum lowii and Corynebacterium oculi species nova, derived from human clinical disease and and emended description of Corynebacterium mastiditis.</title>
        <authorList>
            <person name="Bernard K."/>
            <person name="Pacheco A.L."/>
            <person name="Mcdougall C."/>
            <person name="Burtx T."/>
            <person name="Weibe D."/>
            <person name="Tyler S."/>
            <person name="Olson A.B."/>
            <person name="Cnockaert M."/>
            <person name="Eguchi H."/>
            <person name="Kuwahara T."/>
            <person name="Nakayama-Imaohji H."/>
            <person name="Boudewijins M."/>
            <person name="Van Hoecke F."/>
            <person name="Bernier A.-M."/>
            <person name="Vandamme P."/>
        </authorList>
    </citation>
    <scope>NUCLEOTIDE SEQUENCE [LARGE SCALE GENOMIC DNA]</scope>
    <source>
        <strain evidence="9 10">NML 130210</strain>
    </source>
</reference>
<dbReference type="InterPro" id="IPR000522">
    <property type="entry name" value="ABC_transptr_permease_BtuC"/>
</dbReference>
<comment type="caution">
    <text evidence="9">The sequence shown here is derived from an EMBL/GenBank/DDBJ whole genome shotgun (WGS) entry which is preliminary data.</text>
</comment>
<keyword evidence="5 8" id="KW-0812">Transmembrane</keyword>
<evidence type="ECO:0000313" key="9">
    <source>
        <dbReference type="EMBL" id="KQB84397.1"/>
    </source>
</evidence>
<dbReference type="STRING" id="1544416.Cocul_01198"/>
<keyword evidence="7 8" id="KW-0472">Membrane</keyword>
<dbReference type="GO" id="GO:0022857">
    <property type="term" value="F:transmembrane transporter activity"/>
    <property type="evidence" value="ECO:0007669"/>
    <property type="project" value="InterPro"/>
</dbReference>
<organism evidence="9 10">
    <name type="scientific">Corynebacterium oculi</name>
    <dbReference type="NCBI Taxonomy" id="1544416"/>
    <lineage>
        <taxon>Bacteria</taxon>
        <taxon>Bacillati</taxon>
        <taxon>Actinomycetota</taxon>
        <taxon>Actinomycetes</taxon>
        <taxon>Mycobacteriales</taxon>
        <taxon>Corynebacteriaceae</taxon>
        <taxon>Corynebacterium</taxon>
    </lineage>
</organism>
<dbReference type="Gene3D" id="1.10.3470.10">
    <property type="entry name" value="ABC transporter involved in vitamin B12 uptake, BtuC"/>
    <property type="match status" value="1"/>
</dbReference>
<feature type="transmembrane region" description="Helical" evidence="8">
    <location>
        <begin position="318"/>
        <end position="336"/>
    </location>
</feature>